<keyword evidence="1" id="KW-1133">Transmembrane helix</keyword>
<evidence type="ECO:0000313" key="2">
    <source>
        <dbReference type="EMBL" id="SFN39131.1"/>
    </source>
</evidence>
<dbReference type="Proteomes" id="UP000199153">
    <property type="component" value="Unassembled WGS sequence"/>
</dbReference>
<dbReference type="OrthoDB" id="981524at2"/>
<feature type="transmembrane region" description="Helical" evidence="1">
    <location>
        <begin position="81"/>
        <end position="101"/>
    </location>
</feature>
<organism evidence="2 3">
    <name type="scientific">Salegentibacter flavus</name>
    <dbReference type="NCBI Taxonomy" id="287099"/>
    <lineage>
        <taxon>Bacteria</taxon>
        <taxon>Pseudomonadati</taxon>
        <taxon>Bacteroidota</taxon>
        <taxon>Flavobacteriia</taxon>
        <taxon>Flavobacteriales</taxon>
        <taxon>Flavobacteriaceae</taxon>
        <taxon>Salegentibacter</taxon>
    </lineage>
</organism>
<dbReference type="RefSeq" id="WP_093406277.1">
    <property type="nucleotide sequence ID" value="NZ_FOVL01000003.1"/>
</dbReference>
<evidence type="ECO:0000313" key="3">
    <source>
        <dbReference type="Proteomes" id="UP000199153"/>
    </source>
</evidence>
<dbReference type="STRING" id="287099.SAMN05660413_00849"/>
<reference evidence="2 3" key="1">
    <citation type="submission" date="2016-10" db="EMBL/GenBank/DDBJ databases">
        <authorList>
            <person name="de Groot N.N."/>
        </authorList>
    </citation>
    <scope>NUCLEOTIDE SEQUENCE [LARGE SCALE GENOMIC DNA]</scope>
    <source>
        <strain evidence="2 3">DSM 17794</strain>
    </source>
</reference>
<dbReference type="EMBL" id="FOVL01000003">
    <property type="protein sequence ID" value="SFN39131.1"/>
    <property type="molecule type" value="Genomic_DNA"/>
</dbReference>
<protein>
    <submittedName>
        <fullName evidence="2">Uncharacterized protein</fullName>
    </submittedName>
</protein>
<accession>A0A1I4YM80</accession>
<proteinExistence type="predicted"/>
<keyword evidence="3" id="KW-1185">Reference proteome</keyword>
<sequence>MKKKKLSYRNDPGFSVPSNYFEELERDLLDMVQHSESEKVLNNIEGSGFKVPEGYFESFEVKLPGNASREPKIIPLFKKEYMLYAASIAAIIIALAGSLYINPAPVDSWENIELSVLENYIDDNNIDLTTTEISGFLFNDGIVVDDSNFNEVNSEAMLDYLEENVEDPTFILE</sequence>
<dbReference type="AlphaFoldDB" id="A0A1I4YM80"/>
<name>A0A1I4YM80_9FLAO</name>
<keyword evidence="1" id="KW-0812">Transmembrane</keyword>
<evidence type="ECO:0000256" key="1">
    <source>
        <dbReference type="SAM" id="Phobius"/>
    </source>
</evidence>
<keyword evidence="1" id="KW-0472">Membrane</keyword>
<gene>
    <name evidence="2" type="ORF">SAMN05660413_00849</name>
</gene>